<dbReference type="Proteomes" id="UP000325577">
    <property type="component" value="Linkage Group LG2"/>
</dbReference>
<keyword evidence="2" id="KW-1185">Reference proteome</keyword>
<evidence type="ECO:0000313" key="1">
    <source>
        <dbReference type="EMBL" id="KAA8532131.1"/>
    </source>
</evidence>
<gene>
    <name evidence="1" type="ORF">F0562_006727</name>
</gene>
<accession>A0A5J5ASZ5</accession>
<protein>
    <submittedName>
        <fullName evidence="1">Uncharacterized protein</fullName>
    </submittedName>
</protein>
<name>A0A5J5ASZ5_9ASTE</name>
<sequence length="95" mass="10647">MTDDDDEDIEEEEEDGNFWKWEVELLSRQKEVVKNMIRVIGLLESVETVLHGAAVANEGLREVLSGIEDGGNRAKSMMKLTVSQDRVPSNTQTPS</sequence>
<organism evidence="1 2">
    <name type="scientific">Nyssa sinensis</name>
    <dbReference type="NCBI Taxonomy" id="561372"/>
    <lineage>
        <taxon>Eukaryota</taxon>
        <taxon>Viridiplantae</taxon>
        <taxon>Streptophyta</taxon>
        <taxon>Embryophyta</taxon>
        <taxon>Tracheophyta</taxon>
        <taxon>Spermatophyta</taxon>
        <taxon>Magnoliopsida</taxon>
        <taxon>eudicotyledons</taxon>
        <taxon>Gunneridae</taxon>
        <taxon>Pentapetalae</taxon>
        <taxon>asterids</taxon>
        <taxon>Cornales</taxon>
        <taxon>Nyssaceae</taxon>
        <taxon>Nyssa</taxon>
    </lineage>
</organism>
<proteinExistence type="predicted"/>
<reference evidence="1 2" key="1">
    <citation type="submission" date="2019-09" db="EMBL/GenBank/DDBJ databases">
        <title>A chromosome-level genome assembly of the Chinese tupelo Nyssa sinensis.</title>
        <authorList>
            <person name="Yang X."/>
            <person name="Kang M."/>
            <person name="Yang Y."/>
            <person name="Xiong H."/>
            <person name="Wang M."/>
            <person name="Zhang Z."/>
            <person name="Wang Z."/>
            <person name="Wu H."/>
            <person name="Ma T."/>
            <person name="Liu J."/>
            <person name="Xi Z."/>
        </authorList>
    </citation>
    <scope>NUCLEOTIDE SEQUENCE [LARGE SCALE GENOMIC DNA]</scope>
    <source>
        <strain evidence="1">J267</strain>
        <tissue evidence="1">Leaf</tissue>
    </source>
</reference>
<dbReference type="EMBL" id="CM018043">
    <property type="protein sequence ID" value="KAA8532131.1"/>
    <property type="molecule type" value="Genomic_DNA"/>
</dbReference>
<evidence type="ECO:0000313" key="2">
    <source>
        <dbReference type="Proteomes" id="UP000325577"/>
    </source>
</evidence>
<dbReference type="AlphaFoldDB" id="A0A5J5ASZ5"/>